<feature type="region of interest" description="Disordered" evidence="1">
    <location>
        <begin position="165"/>
        <end position="210"/>
    </location>
</feature>
<proteinExistence type="predicted"/>
<name>A0A1Q5Q8U4_TALAT</name>
<comment type="caution">
    <text evidence="3">The sequence shown here is derived from an EMBL/GenBank/DDBJ whole genome shotgun (WGS) entry which is preliminary data.</text>
</comment>
<protein>
    <submittedName>
        <fullName evidence="3">Uncharacterized protein</fullName>
    </submittedName>
</protein>
<keyword evidence="2" id="KW-0732">Signal</keyword>
<reference evidence="3 4" key="1">
    <citation type="submission" date="2015-06" db="EMBL/GenBank/DDBJ databases">
        <title>Talaromyces atroroseus IBT 11181 draft genome.</title>
        <authorList>
            <person name="Rasmussen K.B."/>
            <person name="Rasmussen S."/>
            <person name="Petersen B."/>
            <person name="Sicheritz-Ponten T."/>
            <person name="Mortensen U.H."/>
            <person name="Thrane U."/>
        </authorList>
    </citation>
    <scope>NUCLEOTIDE SEQUENCE [LARGE SCALE GENOMIC DNA]</scope>
    <source>
        <strain evidence="3 4">IBT 11181</strain>
    </source>
</reference>
<keyword evidence="4" id="KW-1185">Reference proteome</keyword>
<accession>A0A1Q5Q8U4</accession>
<feature type="compositionally biased region" description="Low complexity" evidence="1">
    <location>
        <begin position="427"/>
        <end position="438"/>
    </location>
</feature>
<evidence type="ECO:0000256" key="1">
    <source>
        <dbReference type="SAM" id="MobiDB-lite"/>
    </source>
</evidence>
<organism evidence="3 4">
    <name type="scientific">Talaromyces atroroseus</name>
    <dbReference type="NCBI Taxonomy" id="1441469"/>
    <lineage>
        <taxon>Eukaryota</taxon>
        <taxon>Fungi</taxon>
        <taxon>Dikarya</taxon>
        <taxon>Ascomycota</taxon>
        <taxon>Pezizomycotina</taxon>
        <taxon>Eurotiomycetes</taxon>
        <taxon>Eurotiomycetidae</taxon>
        <taxon>Eurotiales</taxon>
        <taxon>Trichocomaceae</taxon>
        <taxon>Talaromyces</taxon>
        <taxon>Talaromyces sect. Trachyspermi</taxon>
    </lineage>
</organism>
<dbReference type="Proteomes" id="UP000214365">
    <property type="component" value="Unassembled WGS sequence"/>
</dbReference>
<dbReference type="AlphaFoldDB" id="A0A1Q5Q8U4"/>
<feature type="signal peptide" evidence="2">
    <location>
        <begin position="1"/>
        <end position="44"/>
    </location>
</feature>
<dbReference type="OrthoDB" id="5279705at2759"/>
<gene>
    <name evidence="3" type="ORF">UA08_04070</name>
</gene>
<dbReference type="GeneID" id="31003825"/>
<sequence>MARQQSIARDGRRGIIARLWLSSSSSFTLLWLLVALLFSRETLATSPAGDDIRASVTEELEKRVEVGNNYECTTALTATATMATTNVIGTQAPPITLTGNSARPFSVENDTFTSLASAKQRSCSDQFNACQLMANDDTTAGFTVSECQNQQNACLNDDAVQVSSSSTSTTEQTATINTTTSTTTSVPPASTSSTSTLQFTSTTSSSSTTITNTNELSSMLTAATAETATEEATITTTAAPLTASAALTSSSTTQPYAVQQTTITQDHPTILAQASAAASTPSPNRNTFDQSPSSEKMIEILPQQPVQLQYLAHQQQQSMLCRHSAGLFQYHTPASPSPLGLRNANIFPTTTMSGRETAENDKNDNIKFGGSSPDQENTSPSFSRNIFSFSPTNSNNTVVTPPPKQSTYEARFRNSGGSKNPFTKIFGSSSSPSPSGGSATKHRQLFLNKVKQNRDNARFGSRGETLMMMEYHSEQQNWDAQMRQKADTIYQQNHLLEEHEDGDEDEDDDNNDDNEQSALEQFLMQEEEPYMDTTLMSPASTKSMRSDRASFCGDDGDYDDIFMELVDESGDTTMSC</sequence>
<feature type="region of interest" description="Disordered" evidence="1">
    <location>
        <begin position="350"/>
        <end position="441"/>
    </location>
</feature>
<feature type="compositionally biased region" description="Basic and acidic residues" evidence="1">
    <location>
        <begin position="356"/>
        <end position="365"/>
    </location>
</feature>
<evidence type="ECO:0000256" key="2">
    <source>
        <dbReference type="SAM" id="SignalP"/>
    </source>
</evidence>
<dbReference type="STRING" id="1441469.A0A1Q5Q8U4"/>
<dbReference type="EMBL" id="LFMY01000005">
    <property type="protein sequence ID" value="OKL60558.1"/>
    <property type="molecule type" value="Genomic_DNA"/>
</dbReference>
<dbReference type="RefSeq" id="XP_020120679.1">
    <property type="nucleotide sequence ID" value="XM_020266353.1"/>
</dbReference>
<evidence type="ECO:0000313" key="3">
    <source>
        <dbReference type="EMBL" id="OKL60558.1"/>
    </source>
</evidence>
<feature type="chain" id="PRO_5010312315" evidence="2">
    <location>
        <begin position="45"/>
        <end position="576"/>
    </location>
</feature>
<evidence type="ECO:0000313" key="4">
    <source>
        <dbReference type="Proteomes" id="UP000214365"/>
    </source>
</evidence>
<feature type="compositionally biased region" description="Polar residues" evidence="1">
    <location>
        <begin position="372"/>
        <end position="399"/>
    </location>
</feature>